<dbReference type="PANTHER" id="PTHR31438:SF1">
    <property type="entry name" value="LYSINE N-ACYLTRANSFERASE C17G9.06C-RELATED"/>
    <property type="match status" value="1"/>
</dbReference>
<gene>
    <name evidence="3" type="ORF">LMG3431_00678</name>
</gene>
<dbReference type="GO" id="GO:0016410">
    <property type="term" value="F:N-acyltransferase activity"/>
    <property type="evidence" value="ECO:0007669"/>
    <property type="project" value="TreeGrafter"/>
</dbReference>
<dbReference type="InterPro" id="IPR016181">
    <property type="entry name" value="Acyl_CoA_acyltransferase"/>
</dbReference>
<name>A0A6S6YMG8_9BURK</name>
<accession>A0A6S6YMG8</accession>
<keyword evidence="4" id="KW-1185">Reference proteome</keyword>
<proteinExistence type="predicted"/>
<reference evidence="3 4" key="1">
    <citation type="submission" date="2020-04" db="EMBL/GenBank/DDBJ databases">
        <authorList>
            <person name="De Canck E."/>
        </authorList>
    </citation>
    <scope>NUCLEOTIDE SEQUENCE [LARGE SCALE GENOMIC DNA]</scope>
    <source>
        <strain evidence="3 4">LMG 3431</strain>
    </source>
</reference>
<dbReference type="RefSeq" id="WP_175173000.1">
    <property type="nucleotide sequence ID" value="NZ_CADIJX010000001.1"/>
</dbReference>
<dbReference type="EMBL" id="CADIJX010000001">
    <property type="protein sequence ID" value="CAB3628241.1"/>
    <property type="molecule type" value="Genomic_DNA"/>
</dbReference>
<dbReference type="PANTHER" id="PTHR31438">
    <property type="entry name" value="LYSINE N-ACYLTRANSFERASE C17G9.06C-RELATED"/>
    <property type="match status" value="1"/>
</dbReference>
<sequence>MDAPIDGPLAHAVRIAGRDWRVENAAGNLVVLGPDGRPHSRWELRSGADAPALRWRDGQAVADDGWAALAAAFSFHHGAGRLMLDAPSDWCEMLLSRGAAAREAGQTAVLRTGLLQQPEPWLTQPRAPYAERLTMSQGKRHPVRPARPQGEVYARHIPWLGKTLTLSAFNLETDLPDLHRWMNDPVVAHFWQEEGSLEKQRIYIEGLLADPRVQPLVLRLDGRAFGYVEAYWAKEDRIAPFYDARDYDRGWHVLIGEADCRGRPFVTAWQPSVAHYLFLDDPRTARLVIEPRADNHKMRRNLLQGGYAILKEFDFPHKRAALGMLLRERFFDDAAWLRAPDAPAPLAL</sequence>
<dbReference type="InterPro" id="IPR019432">
    <property type="entry name" value="Acyltransferase_MbtK/IucB-like"/>
</dbReference>
<organism evidence="3 4">
    <name type="scientific">Achromobacter pestifer</name>
    <dbReference type="NCBI Taxonomy" id="1353889"/>
    <lineage>
        <taxon>Bacteria</taxon>
        <taxon>Pseudomonadati</taxon>
        <taxon>Pseudomonadota</taxon>
        <taxon>Betaproteobacteria</taxon>
        <taxon>Burkholderiales</taxon>
        <taxon>Alcaligenaceae</taxon>
        <taxon>Achromobacter</taxon>
    </lineage>
</organism>
<dbReference type="AlphaFoldDB" id="A0A6S6YMG8"/>
<feature type="domain" description="Acyltransferase MbtK/IucB-like conserved" evidence="2">
    <location>
        <begin position="167"/>
        <end position="214"/>
    </location>
</feature>
<protein>
    <recommendedName>
        <fullName evidence="2">Acyltransferase MbtK/IucB-like conserved domain-containing protein</fullName>
    </recommendedName>
</protein>
<dbReference type="SMART" id="SM01006">
    <property type="entry name" value="AlcB"/>
    <property type="match status" value="1"/>
</dbReference>
<dbReference type="GO" id="GO:0019290">
    <property type="term" value="P:siderophore biosynthetic process"/>
    <property type="evidence" value="ECO:0007669"/>
    <property type="project" value="InterPro"/>
</dbReference>
<dbReference type="SUPFAM" id="SSF55729">
    <property type="entry name" value="Acyl-CoA N-acyltransferases (Nat)"/>
    <property type="match status" value="1"/>
</dbReference>
<dbReference type="Pfam" id="PF13523">
    <property type="entry name" value="Acetyltransf_8"/>
    <property type="match status" value="1"/>
</dbReference>
<evidence type="ECO:0000256" key="1">
    <source>
        <dbReference type="ARBA" id="ARBA00004924"/>
    </source>
</evidence>
<comment type="pathway">
    <text evidence="1">Siderophore biosynthesis.</text>
</comment>
<evidence type="ECO:0000313" key="4">
    <source>
        <dbReference type="Proteomes" id="UP000494108"/>
    </source>
</evidence>
<dbReference type="Gene3D" id="3.40.630.30">
    <property type="match status" value="1"/>
</dbReference>
<dbReference type="Proteomes" id="UP000494108">
    <property type="component" value="Unassembled WGS sequence"/>
</dbReference>
<evidence type="ECO:0000313" key="3">
    <source>
        <dbReference type="EMBL" id="CAB3628241.1"/>
    </source>
</evidence>
<evidence type="ECO:0000259" key="2">
    <source>
        <dbReference type="SMART" id="SM01006"/>
    </source>
</evidence>